<dbReference type="EMBL" id="MU150253">
    <property type="protein sequence ID" value="KAF9464556.1"/>
    <property type="molecule type" value="Genomic_DNA"/>
</dbReference>
<evidence type="ECO:0000256" key="4">
    <source>
        <dbReference type="SAM" id="Phobius"/>
    </source>
</evidence>
<dbReference type="SUPFAM" id="SSF50685">
    <property type="entry name" value="Barwin-like endoglucanases"/>
    <property type="match status" value="1"/>
</dbReference>
<comment type="caution">
    <text evidence="5">The sequence shown here is derived from an EMBL/GenBank/DDBJ whole genome shotgun (WGS) entry which is preliminary data.</text>
</comment>
<dbReference type="InterPro" id="IPR010829">
    <property type="entry name" value="Cerato-platanin"/>
</dbReference>
<keyword evidence="4" id="KW-0472">Membrane</keyword>
<dbReference type="OrthoDB" id="4898945at2759"/>
<accession>A0A9P6CFV5</accession>
<keyword evidence="6" id="KW-1185">Reference proteome</keyword>
<comment type="subcellular location">
    <subcellularLocation>
        <location evidence="1">Secreted</location>
    </subcellularLocation>
</comment>
<sequence>MRPVRRYKMQFEPAVPLTLLTIHPILRRAGRNMKFSTIILSAALSLLPFFACGTQLSYDTAYDNPKGKLSSVACSDGSHGFLTRGYTTFDTLPLYPHIGGSDIVKGWNSPNCGSCHQLTYTNGTGAKSSINVLVIDVATEGFNVAQAAMNELTGGYAAEIGIGSVTVKQVKPSACGL</sequence>
<keyword evidence="4" id="KW-1133">Transmembrane helix</keyword>
<dbReference type="CDD" id="cd22778">
    <property type="entry name" value="DPBB_CEPL-like"/>
    <property type="match status" value="1"/>
</dbReference>
<proteinExistence type="inferred from homology"/>
<evidence type="ECO:0000256" key="2">
    <source>
        <dbReference type="ARBA" id="ARBA00010421"/>
    </source>
</evidence>
<comment type="similarity">
    <text evidence="2">Belongs to the cerato-platanin family.</text>
</comment>
<dbReference type="Proteomes" id="UP000807353">
    <property type="component" value="Unassembled WGS sequence"/>
</dbReference>
<organism evidence="5 6">
    <name type="scientific">Collybia nuda</name>
    <dbReference type="NCBI Taxonomy" id="64659"/>
    <lineage>
        <taxon>Eukaryota</taxon>
        <taxon>Fungi</taxon>
        <taxon>Dikarya</taxon>
        <taxon>Basidiomycota</taxon>
        <taxon>Agaricomycotina</taxon>
        <taxon>Agaricomycetes</taxon>
        <taxon>Agaricomycetidae</taxon>
        <taxon>Agaricales</taxon>
        <taxon>Tricholomatineae</taxon>
        <taxon>Clitocybaceae</taxon>
        <taxon>Collybia</taxon>
    </lineage>
</organism>
<feature type="transmembrane region" description="Helical" evidence="4">
    <location>
        <begin position="35"/>
        <end position="58"/>
    </location>
</feature>
<keyword evidence="3" id="KW-0964">Secreted</keyword>
<dbReference type="Pfam" id="PF07249">
    <property type="entry name" value="Cerato-platanin"/>
    <property type="match status" value="1"/>
</dbReference>
<protein>
    <submittedName>
        <fullName evidence="5">Cerato-platanin-domain-containing protein</fullName>
    </submittedName>
</protein>
<name>A0A9P6CFV5_9AGAR</name>
<evidence type="ECO:0000313" key="6">
    <source>
        <dbReference type="Proteomes" id="UP000807353"/>
    </source>
</evidence>
<dbReference type="AlphaFoldDB" id="A0A9P6CFV5"/>
<dbReference type="InterPro" id="IPR036908">
    <property type="entry name" value="RlpA-like_sf"/>
</dbReference>
<gene>
    <name evidence="5" type="ORF">BDZ94DRAFT_475410</name>
</gene>
<dbReference type="GO" id="GO:0005576">
    <property type="term" value="C:extracellular region"/>
    <property type="evidence" value="ECO:0007669"/>
    <property type="project" value="UniProtKB-SubCell"/>
</dbReference>
<reference evidence="5" key="1">
    <citation type="submission" date="2020-11" db="EMBL/GenBank/DDBJ databases">
        <authorList>
            <consortium name="DOE Joint Genome Institute"/>
            <person name="Ahrendt S."/>
            <person name="Riley R."/>
            <person name="Andreopoulos W."/>
            <person name="Labutti K."/>
            <person name="Pangilinan J."/>
            <person name="Ruiz-Duenas F.J."/>
            <person name="Barrasa J.M."/>
            <person name="Sanchez-Garcia M."/>
            <person name="Camarero S."/>
            <person name="Miyauchi S."/>
            <person name="Serrano A."/>
            <person name="Linde D."/>
            <person name="Babiker R."/>
            <person name="Drula E."/>
            <person name="Ayuso-Fernandez I."/>
            <person name="Pacheco R."/>
            <person name="Padilla G."/>
            <person name="Ferreira P."/>
            <person name="Barriuso J."/>
            <person name="Kellner H."/>
            <person name="Castanera R."/>
            <person name="Alfaro M."/>
            <person name="Ramirez L."/>
            <person name="Pisabarro A.G."/>
            <person name="Kuo A."/>
            <person name="Tritt A."/>
            <person name="Lipzen A."/>
            <person name="He G."/>
            <person name="Yan M."/>
            <person name="Ng V."/>
            <person name="Cullen D."/>
            <person name="Martin F."/>
            <person name="Rosso M.-N."/>
            <person name="Henrissat B."/>
            <person name="Hibbett D."/>
            <person name="Martinez A.T."/>
            <person name="Grigoriev I.V."/>
        </authorList>
    </citation>
    <scope>NUCLEOTIDE SEQUENCE</scope>
    <source>
        <strain evidence="5">CBS 247.69</strain>
    </source>
</reference>
<evidence type="ECO:0000313" key="5">
    <source>
        <dbReference type="EMBL" id="KAF9464556.1"/>
    </source>
</evidence>
<evidence type="ECO:0000256" key="1">
    <source>
        <dbReference type="ARBA" id="ARBA00004613"/>
    </source>
</evidence>
<dbReference type="Gene3D" id="2.40.40.10">
    <property type="entry name" value="RlpA-like domain"/>
    <property type="match status" value="1"/>
</dbReference>
<evidence type="ECO:0000256" key="3">
    <source>
        <dbReference type="ARBA" id="ARBA00022525"/>
    </source>
</evidence>
<keyword evidence="4" id="KW-0812">Transmembrane</keyword>